<evidence type="ECO:0000256" key="1">
    <source>
        <dbReference type="SAM" id="MobiDB-lite"/>
    </source>
</evidence>
<sequence>MSSSATSPSRSLQRRSERRLCSESPRGGRRLTETTAETLSISTVQAEQLVHSLHVLSHHVLFLGLSLSGADPLSVPRLLPQQPEEPDHQGPAGEQMEDLCQAVSTTTGAESGVSGHDAGRTRTNQRPAVRGGREIKDCRWLIGGAFVSWPLTLRCVCFVAPLTCVSRSSCSTASCWRGSLVSRQRKPPPPAPARLCPSTRGSRASIIFLTDEGSQPGDILFFCCQERDRHPQPRERAWGGGLLNVLHHRGLTTVPAAHHVLQRNIFIIITIIIIFITITIIIILIIFITIIILIISIILITIIIIFITIIIILIIIIIIITTTTTTTIIIILITIIINN</sequence>
<name>A0A7J5Z0U6_DISMA</name>
<feature type="transmembrane region" description="Helical" evidence="2">
    <location>
        <begin position="265"/>
        <end position="298"/>
    </location>
</feature>
<feature type="domain" description="COMMD9 N-terminal" evidence="3">
    <location>
        <begin position="21"/>
        <end position="66"/>
    </location>
</feature>
<protein>
    <recommendedName>
        <fullName evidence="3">COMMD9 N-terminal domain-containing protein</fullName>
    </recommendedName>
</protein>
<evidence type="ECO:0000313" key="5">
    <source>
        <dbReference type="Proteomes" id="UP000518266"/>
    </source>
</evidence>
<accession>A0A7J5Z0U6</accession>
<feature type="region of interest" description="Disordered" evidence="1">
    <location>
        <begin position="106"/>
        <end position="128"/>
    </location>
</feature>
<reference evidence="4 5" key="1">
    <citation type="submission" date="2020-03" db="EMBL/GenBank/DDBJ databases">
        <title>Dissostichus mawsoni Genome sequencing and assembly.</title>
        <authorList>
            <person name="Park H."/>
        </authorList>
    </citation>
    <scope>NUCLEOTIDE SEQUENCE [LARGE SCALE GENOMIC DNA]</scope>
    <source>
        <strain evidence="4">DM0001</strain>
        <tissue evidence="4">Muscle</tissue>
    </source>
</reference>
<dbReference type="EMBL" id="JAAKFY010000007">
    <property type="protein sequence ID" value="KAF3855434.1"/>
    <property type="molecule type" value="Genomic_DNA"/>
</dbReference>
<keyword evidence="2" id="KW-0472">Membrane</keyword>
<feature type="region of interest" description="Disordered" evidence="1">
    <location>
        <begin position="1"/>
        <end position="29"/>
    </location>
</feature>
<evidence type="ECO:0000313" key="4">
    <source>
        <dbReference type="EMBL" id="KAF3855434.1"/>
    </source>
</evidence>
<gene>
    <name evidence="4" type="ORF">F7725_023489</name>
</gene>
<organism evidence="4 5">
    <name type="scientific">Dissostichus mawsoni</name>
    <name type="common">Antarctic cod</name>
    <dbReference type="NCBI Taxonomy" id="36200"/>
    <lineage>
        <taxon>Eukaryota</taxon>
        <taxon>Metazoa</taxon>
        <taxon>Chordata</taxon>
        <taxon>Craniata</taxon>
        <taxon>Vertebrata</taxon>
        <taxon>Euteleostomi</taxon>
        <taxon>Actinopterygii</taxon>
        <taxon>Neopterygii</taxon>
        <taxon>Teleostei</taxon>
        <taxon>Neoteleostei</taxon>
        <taxon>Acanthomorphata</taxon>
        <taxon>Eupercaria</taxon>
        <taxon>Perciformes</taxon>
        <taxon>Notothenioidei</taxon>
        <taxon>Nototheniidae</taxon>
        <taxon>Dissostichus</taxon>
    </lineage>
</organism>
<feature type="transmembrane region" description="Helical" evidence="2">
    <location>
        <begin position="304"/>
        <end position="337"/>
    </location>
</feature>
<dbReference type="Proteomes" id="UP000518266">
    <property type="component" value="Unassembled WGS sequence"/>
</dbReference>
<dbReference type="InterPro" id="IPR048676">
    <property type="entry name" value="COMMD9_N"/>
</dbReference>
<evidence type="ECO:0000256" key="2">
    <source>
        <dbReference type="SAM" id="Phobius"/>
    </source>
</evidence>
<dbReference type="AlphaFoldDB" id="A0A7J5Z0U6"/>
<keyword evidence="2" id="KW-0812">Transmembrane</keyword>
<comment type="caution">
    <text evidence="4">The sequence shown here is derived from an EMBL/GenBank/DDBJ whole genome shotgun (WGS) entry which is preliminary data.</text>
</comment>
<keyword evidence="2" id="KW-1133">Transmembrane helix</keyword>
<dbReference type="Pfam" id="PF20923">
    <property type="entry name" value="COMMD9_HN"/>
    <property type="match status" value="1"/>
</dbReference>
<evidence type="ECO:0000259" key="3">
    <source>
        <dbReference type="Pfam" id="PF20923"/>
    </source>
</evidence>
<proteinExistence type="predicted"/>
<keyword evidence="5" id="KW-1185">Reference proteome</keyword>